<dbReference type="Gene3D" id="3.50.90.10">
    <property type="entry name" value="YerB-like"/>
    <property type="match status" value="1"/>
</dbReference>
<evidence type="ECO:0000313" key="5">
    <source>
        <dbReference type="EMBL" id="MCC2241073.1"/>
    </source>
</evidence>
<dbReference type="Pfam" id="PF11258">
    <property type="entry name" value="DUF3048"/>
    <property type="match status" value="1"/>
</dbReference>
<keyword evidence="2" id="KW-0732">Signal</keyword>
<feature type="domain" description="DUF3048" evidence="4">
    <location>
        <begin position="239"/>
        <end position="343"/>
    </location>
</feature>
<gene>
    <name evidence="5" type="ORF">LKD47_01985</name>
</gene>
<dbReference type="Pfam" id="PF17479">
    <property type="entry name" value="DUF3048_C"/>
    <property type="match status" value="1"/>
</dbReference>
<evidence type="ECO:0000259" key="4">
    <source>
        <dbReference type="Pfam" id="PF17479"/>
    </source>
</evidence>
<feature type="chain" id="PRO_5043711417" evidence="2">
    <location>
        <begin position="21"/>
        <end position="369"/>
    </location>
</feature>
<feature type="compositionally biased region" description="Basic and acidic residues" evidence="1">
    <location>
        <begin position="24"/>
        <end position="35"/>
    </location>
</feature>
<evidence type="ECO:0000313" key="6">
    <source>
        <dbReference type="Proteomes" id="UP001198893"/>
    </source>
</evidence>
<dbReference type="Proteomes" id="UP001198893">
    <property type="component" value="Unassembled WGS sequence"/>
</dbReference>
<evidence type="ECO:0000259" key="3">
    <source>
        <dbReference type="Pfam" id="PF11258"/>
    </source>
</evidence>
<sequence>MKKRLSIVLCMTLMATSLLAGCKKKEEAPEPKETVSEAEETETETGKDGMARSYLTGEWIDADLAKKKPVAIMIGNTNDALPQYGLSQADVLYEAPAEGGITRLMPIFQDYSGLDKIGSVRSCRHYYAYYAMEFDAIYIHYGQAIYATELLESGKVEDLNGLEGAIDSATFYRDKSRKAPHNAFVSTDGIDAGIELKGYDTELPSDYKGHYQFNEDDEKEIELTDGADAAVVQPGYYINNPWFVYNSEDGLYYRFQYKKEHMDENTGTQLAFKNILLQYCDYTKLDDAHGYLDVESTGEGTGKYITNGKVIDVTWKKASENEPTRYYDASGNEITLNQGKTMVCVLLNDMEKKLNIYATEDEFTPPSAK</sequence>
<name>A0AAW4WFF2_9FIRM</name>
<dbReference type="RefSeq" id="WP_227709523.1">
    <property type="nucleotide sequence ID" value="NZ_JAJEQW010000001.1"/>
</dbReference>
<feature type="domain" description="DUF3048" evidence="3">
    <location>
        <begin position="55"/>
        <end position="199"/>
    </location>
</feature>
<dbReference type="AlphaFoldDB" id="A0AAW4WFF2"/>
<feature type="signal peptide" evidence="2">
    <location>
        <begin position="1"/>
        <end position="20"/>
    </location>
</feature>
<dbReference type="EMBL" id="JAJEQW010000001">
    <property type="protein sequence ID" value="MCC2241073.1"/>
    <property type="molecule type" value="Genomic_DNA"/>
</dbReference>
<dbReference type="PROSITE" id="PS51257">
    <property type="entry name" value="PROKAR_LIPOPROTEIN"/>
    <property type="match status" value="1"/>
</dbReference>
<dbReference type="InterPro" id="IPR023158">
    <property type="entry name" value="YerB-like_sf"/>
</dbReference>
<organism evidence="5 6">
    <name type="scientific">Roseburia amylophila</name>
    <dbReference type="NCBI Taxonomy" id="2981794"/>
    <lineage>
        <taxon>Bacteria</taxon>
        <taxon>Bacillati</taxon>
        <taxon>Bacillota</taxon>
        <taxon>Clostridia</taxon>
        <taxon>Lachnospirales</taxon>
        <taxon>Lachnospiraceae</taxon>
        <taxon>Roseburia</taxon>
    </lineage>
</organism>
<dbReference type="SUPFAM" id="SSF159774">
    <property type="entry name" value="YerB-like"/>
    <property type="match status" value="1"/>
</dbReference>
<feature type="region of interest" description="Disordered" evidence="1">
    <location>
        <begin position="24"/>
        <end position="48"/>
    </location>
</feature>
<evidence type="ECO:0000256" key="1">
    <source>
        <dbReference type="SAM" id="MobiDB-lite"/>
    </source>
</evidence>
<reference evidence="5" key="1">
    <citation type="submission" date="2021-10" db="EMBL/GenBank/DDBJ databases">
        <title>Anaerobic single-cell dispensing facilitates the cultivation of human gut bacteria.</title>
        <authorList>
            <person name="Afrizal A."/>
        </authorList>
    </citation>
    <scope>NUCLEOTIDE SEQUENCE</scope>
    <source>
        <strain evidence="5">CLA-AA-H204</strain>
    </source>
</reference>
<evidence type="ECO:0000256" key="2">
    <source>
        <dbReference type="SAM" id="SignalP"/>
    </source>
</evidence>
<accession>A0AAW4WFF2</accession>
<dbReference type="InterPro" id="IPR021416">
    <property type="entry name" value="DUF3048_N"/>
</dbReference>
<proteinExistence type="predicted"/>
<protein>
    <submittedName>
        <fullName evidence="5">DUF3048 domain-containing protein</fullName>
    </submittedName>
</protein>
<comment type="caution">
    <text evidence="5">The sequence shown here is derived from an EMBL/GenBank/DDBJ whole genome shotgun (WGS) entry which is preliminary data.</text>
</comment>
<dbReference type="InterPro" id="IPR035328">
    <property type="entry name" value="DUF3048_C"/>
</dbReference>